<comment type="caution">
    <text evidence="3">The sequence shown here is derived from an EMBL/GenBank/DDBJ whole genome shotgun (WGS) entry which is preliminary data.</text>
</comment>
<keyword evidence="2" id="KW-1133">Transmembrane helix</keyword>
<feature type="transmembrane region" description="Helical" evidence="2">
    <location>
        <begin position="128"/>
        <end position="150"/>
    </location>
</feature>
<dbReference type="RefSeq" id="WP_153684721.1">
    <property type="nucleotide sequence ID" value="NZ_WJIF01000005.1"/>
</dbReference>
<keyword evidence="2" id="KW-0812">Transmembrane</keyword>
<evidence type="ECO:0000313" key="4">
    <source>
        <dbReference type="Proteomes" id="UP000431080"/>
    </source>
</evidence>
<reference evidence="3 4" key="1">
    <citation type="submission" date="2019-10" db="EMBL/GenBank/DDBJ databases">
        <authorList>
            <person name="Nie G."/>
            <person name="Ming H."/>
            <person name="Yi B."/>
        </authorList>
    </citation>
    <scope>NUCLEOTIDE SEQUENCE [LARGE SCALE GENOMIC DNA]</scope>
    <source>
        <strain evidence="3 4">CFH 90414</strain>
    </source>
</reference>
<sequence>MNETTTNHPSIDPTADDDRAPDASGARRRRLGRAATVAIAVVLPLLLWVVAVPVAGLELAVGSGAAAQTIGPAAIIGAALVAGLAAWGVLALLERFTGHGPRTFAIIGWTLLALSLLGPVTIGAAGPMLVVLLAMHVVTGAILVIGLPLAGRRRVDGTADERLP</sequence>
<evidence type="ECO:0000313" key="3">
    <source>
        <dbReference type="EMBL" id="MRG60265.1"/>
    </source>
</evidence>
<proteinExistence type="predicted"/>
<feature type="transmembrane region" description="Helical" evidence="2">
    <location>
        <begin position="34"/>
        <end position="57"/>
    </location>
</feature>
<feature type="transmembrane region" description="Helical" evidence="2">
    <location>
        <begin position="104"/>
        <end position="122"/>
    </location>
</feature>
<evidence type="ECO:0000256" key="2">
    <source>
        <dbReference type="SAM" id="Phobius"/>
    </source>
</evidence>
<name>A0A6I2F452_9MICO</name>
<feature type="region of interest" description="Disordered" evidence="1">
    <location>
        <begin position="1"/>
        <end position="26"/>
    </location>
</feature>
<protein>
    <submittedName>
        <fullName evidence="3">Uncharacterized protein</fullName>
    </submittedName>
</protein>
<evidence type="ECO:0000256" key="1">
    <source>
        <dbReference type="SAM" id="MobiDB-lite"/>
    </source>
</evidence>
<organism evidence="3 4">
    <name type="scientific">Agromyces agglutinans</name>
    <dbReference type="NCBI Taxonomy" id="2662258"/>
    <lineage>
        <taxon>Bacteria</taxon>
        <taxon>Bacillati</taxon>
        <taxon>Actinomycetota</taxon>
        <taxon>Actinomycetes</taxon>
        <taxon>Micrococcales</taxon>
        <taxon>Microbacteriaceae</taxon>
        <taxon>Agromyces</taxon>
    </lineage>
</organism>
<keyword evidence="2" id="KW-0472">Membrane</keyword>
<dbReference type="AlphaFoldDB" id="A0A6I2F452"/>
<feature type="transmembrane region" description="Helical" evidence="2">
    <location>
        <begin position="69"/>
        <end position="92"/>
    </location>
</feature>
<gene>
    <name evidence="3" type="ORF">GE115_10350</name>
</gene>
<dbReference type="InterPro" id="IPR045713">
    <property type="entry name" value="DUF6069"/>
</dbReference>
<accession>A0A6I2F452</accession>
<dbReference type="EMBL" id="WJIF01000005">
    <property type="protein sequence ID" value="MRG60265.1"/>
    <property type="molecule type" value="Genomic_DNA"/>
</dbReference>
<dbReference type="Pfam" id="PF19545">
    <property type="entry name" value="DUF6069"/>
    <property type="match status" value="1"/>
</dbReference>
<keyword evidence="4" id="KW-1185">Reference proteome</keyword>
<dbReference type="Proteomes" id="UP000431080">
    <property type="component" value="Unassembled WGS sequence"/>
</dbReference>